<dbReference type="InterPro" id="IPR002201">
    <property type="entry name" value="Glyco_trans_9"/>
</dbReference>
<evidence type="ECO:0000256" key="1">
    <source>
        <dbReference type="ARBA" id="ARBA00022676"/>
    </source>
</evidence>
<dbReference type="Pfam" id="PF01075">
    <property type="entry name" value="Glyco_transf_9"/>
    <property type="match status" value="1"/>
</dbReference>
<proteinExistence type="predicted"/>
<dbReference type="AlphaFoldDB" id="A0A6N6VW32"/>
<gene>
    <name evidence="3" type="ORF">GCL60_07260</name>
</gene>
<keyword evidence="1" id="KW-0328">Glycosyltransferase</keyword>
<dbReference type="SUPFAM" id="SSF53756">
    <property type="entry name" value="UDP-Glycosyltransferase/glycogen phosphorylase"/>
    <property type="match status" value="1"/>
</dbReference>
<evidence type="ECO:0000313" key="4">
    <source>
        <dbReference type="Proteomes" id="UP000437748"/>
    </source>
</evidence>
<organism evidence="3 4">
    <name type="scientific">Silvanigrella paludirubra</name>
    <dbReference type="NCBI Taxonomy" id="2499159"/>
    <lineage>
        <taxon>Bacteria</taxon>
        <taxon>Pseudomonadati</taxon>
        <taxon>Bdellovibrionota</taxon>
        <taxon>Oligoflexia</taxon>
        <taxon>Silvanigrellales</taxon>
        <taxon>Silvanigrellaceae</taxon>
        <taxon>Silvanigrella</taxon>
    </lineage>
</organism>
<accession>A0A6N6VW32</accession>
<dbReference type="GO" id="GO:0009244">
    <property type="term" value="P:lipopolysaccharide core region biosynthetic process"/>
    <property type="evidence" value="ECO:0007669"/>
    <property type="project" value="TreeGrafter"/>
</dbReference>
<evidence type="ECO:0000313" key="3">
    <source>
        <dbReference type="EMBL" id="KAB8038653.1"/>
    </source>
</evidence>
<dbReference type="EMBL" id="WFLM01000003">
    <property type="protein sequence ID" value="KAB8038653.1"/>
    <property type="molecule type" value="Genomic_DNA"/>
</dbReference>
<sequence>MFRKKFMEENLYQRVLISRTDNIGDVILTLPMAALIKEKYPNSKILFLGKKYTKPIIDICTNIDEFYDWDEIKKSSDIANELNKINCDTIIHVFPNKEIAKSAKKAGIKNRVGTNRRLFHWIYCNKNITLSRKKSDLHESQLNLKLLSPLNINTELKTNQISNFYGLKIKNKLPEKFNNLIDNSKFNLILHPKSKGSAREWGVDNFVTLANSLPEESFKVFFSGSAEESNFIKSNIINRCPSAIDISGLFNLNEFISFIDMCDGLIANSTGPLHIASALGKNTIGLYPPIEAMAPKRWAPIGIHAQYLIGKNISKNEYCNIKCTIQKKCLCMENISPNILLNIITTWKKISNG</sequence>
<dbReference type="PANTHER" id="PTHR30160:SF15">
    <property type="entry name" value="GLYCOSYLTRANSFERASE HI_0523-RELATED"/>
    <property type="match status" value="1"/>
</dbReference>
<keyword evidence="2 3" id="KW-0808">Transferase</keyword>
<dbReference type="GO" id="GO:0008713">
    <property type="term" value="F:ADP-heptose-lipopolysaccharide heptosyltransferase activity"/>
    <property type="evidence" value="ECO:0007669"/>
    <property type="project" value="TreeGrafter"/>
</dbReference>
<dbReference type="GO" id="GO:0005829">
    <property type="term" value="C:cytosol"/>
    <property type="evidence" value="ECO:0007669"/>
    <property type="project" value="TreeGrafter"/>
</dbReference>
<dbReference type="CDD" id="cd03789">
    <property type="entry name" value="GT9_LPS_heptosyltransferase"/>
    <property type="match status" value="1"/>
</dbReference>
<comment type="caution">
    <text evidence="3">The sequence shown here is derived from an EMBL/GenBank/DDBJ whole genome shotgun (WGS) entry which is preliminary data.</text>
</comment>
<reference evidence="3 4" key="1">
    <citation type="submission" date="2019-10" db="EMBL/GenBank/DDBJ databases">
        <title>New species of Slilvanegrellaceae.</title>
        <authorList>
            <person name="Pitt A."/>
            <person name="Hahn M.W."/>
        </authorList>
    </citation>
    <scope>NUCLEOTIDE SEQUENCE [LARGE SCALE GENOMIC DNA]</scope>
    <source>
        <strain evidence="3 4">SP-Ram-0.45-NSY-1</strain>
    </source>
</reference>
<dbReference type="Proteomes" id="UP000437748">
    <property type="component" value="Unassembled WGS sequence"/>
</dbReference>
<keyword evidence="4" id="KW-1185">Reference proteome</keyword>
<dbReference type="Gene3D" id="3.40.50.2000">
    <property type="entry name" value="Glycogen Phosphorylase B"/>
    <property type="match status" value="2"/>
</dbReference>
<name>A0A6N6VW32_9BACT</name>
<protein>
    <submittedName>
        <fullName evidence="3">Glycosyl transferase family 9</fullName>
    </submittedName>
</protein>
<dbReference type="InterPro" id="IPR051199">
    <property type="entry name" value="LPS_LOS_Heptosyltrfase"/>
</dbReference>
<evidence type="ECO:0000256" key="2">
    <source>
        <dbReference type="ARBA" id="ARBA00022679"/>
    </source>
</evidence>
<dbReference type="PANTHER" id="PTHR30160">
    <property type="entry name" value="TETRAACYLDISACCHARIDE 4'-KINASE-RELATED"/>
    <property type="match status" value="1"/>
</dbReference>